<feature type="domain" description="GHMP kinase C-terminal" evidence="12">
    <location>
        <begin position="237"/>
        <end position="296"/>
    </location>
</feature>
<sequence>MVQATADTVSAAIPKAASHTEFARAKINLALHVLERRDDGYHLLDSLVVFAEAGDTLTAFPDNEGFVDLDLGGLFAGGLDPTTTPDTNLVLAAAKALCEAYPGRPTAGLKLYLDKQLPVAAGLGGGSADAAAALRLLDRLWHMGLSDGELARLGLSLGSDVPVCLSSRPSFMRGVGEDVTPAPGIPPLTVLLVNPGASVSTPAVFGRLDPVKRTPLPPLPDFGGSLMEFIFWLRKTRNDLFEPAIAEAPAVETAVRTLAADADCLFARMSGSGATVFGIFMSPEAGRRAAERIRAARPQWWVAVTRTGGS</sequence>
<keyword evidence="4 10" id="KW-0808">Transferase</keyword>
<gene>
    <name evidence="10" type="primary">ispE</name>
    <name evidence="13" type="ORF">SAMN02982931_02169</name>
</gene>
<dbReference type="InterPro" id="IPR004424">
    <property type="entry name" value="IspE"/>
</dbReference>
<dbReference type="OrthoDB" id="9809438at2"/>
<evidence type="ECO:0000256" key="2">
    <source>
        <dbReference type="ARBA" id="ARBA00012052"/>
    </source>
</evidence>
<dbReference type="RefSeq" id="WP_090876454.1">
    <property type="nucleotide sequence ID" value="NZ_FMXQ01000004.1"/>
</dbReference>
<organism evidence="13 14">
    <name type="scientific">Bauldia litoralis</name>
    <dbReference type="NCBI Taxonomy" id="665467"/>
    <lineage>
        <taxon>Bacteria</taxon>
        <taxon>Pseudomonadati</taxon>
        <taxon>Pseudomonadota</taxon>
        <taxon>Alphaproteobacteria</taxon>
        <taxon>Hyphomicrobiales</taxon>
        <taxon>Kaistiaceae</taxon>
        <taxon>Bauldia</taxon>
    </lineage>
</organism>
<dbReference type="InterPro" id="IPR020568">
    <property type="entry name" value="Ribosomal_Su5_D2-typ_SF"/>
</dbReference>
<evidence type="ECO:0000313" key="13">
    <source>
        <dbReference type="EMBL" id="SDB28974.1"/>
    </source>
</evidence>
<comment type="pathway">
    <text evidence="10">Isoprenoid biosynthesis; isopentenyl diphosphate biosynthesis via DXP pathway; isopentenyl diphosphate from 1-deoxy-D-xylulose 5-phosphate: step 3/6.</text>
</comment>
<dbReference type="InterPro" id="IPR013750">
    <property type="entry name" value="GHMP_kinase_C_dom"/>
</dbReference>
<keyword evidence="14" id="KW-1185">Reference proteome</keyword>
<reference evidence="13 14" key="1">
    <citation type="submission" date="2016-10" db="EMBL/GenBank/DDBJ databases">
        <authorList>
            <person name="de Groot N.N."/>
        </authorList>
    </citation>
    <scope>NUCLEOTIDE SEQUENCE [LARGE SCALE GENOMIC DNA]</scope>
    <source>
        <strain evidence="13 14">ATCC 35022</strain>
    </source>
</reference>
<dbReference type="GO" id="GO:0050515">
    <property type="term" value="F:4-(cytidine 5'-diphospho)-2-C-methyl-D-erythritol kinase activity"/>
    <property type="evidence" value="ECO:0007669"/>
    <property type="project" value="UniProtKB-UniRule"/>
</dbReference>
<evidence type="ECO:0000256" key="3">
    <source>
        <dbReference type="ARBA" id="ARBA00017473"/>
    </source>
</evidence>
<evidence type="ECO:0000256" key="9">
    <source>
        <dbReference type="ARBA" id="ARBA00032554"/>
    </source>
</evidence>
<dbReference type="SUPFAM" id="SSF54211">
    <property type="entry name" value="Ribosomal protein S5 domain 2-like"/>
    <property type="match status" value="1"/>
</dbReference>
<dbReference type="GO" id="GO:0016114">
    <property type="term" value="P:terpenoid biosynthetic process"/>
    <property type="evidence" value="ECO:0007669"/>
    <property type="project" value="UniProtKB-UniRule"/>
</dbReference>
<dbReference type="Gene3D" id="3.30.70.890">
    <property type="entry name" value="GHMP kinase, C-terminal domain"/>
    <property type="match status" value="1"/>
</dbReference>
<evidence type="ECO:0000256" key="8">
    <source>
        <dbReference type="ARBA" id="ARBA00023229"/>
    </source>
</evidence>
<feature type="binding site" evidence="10">
    <location>
        <begin position="118"/>
        <end position="128"/>
    </location>
    <ligand>
        <name>ATP</name>
        <dbReference type="ChEBI" id="CHEBI:30616"/>
    </ligand>
</feature>
<name>A0A1G6C841_9HYPH</name>
<comment type="similarity">
    <text evidence="1 10">Belongs to the GHMP kinase family. IspE subfamily.</text>
</comment>
<keyword evidence="5 10" id="KW-0547">Nucleotide-binding</keyword>
<evidence type="ECO:0000259" key="12">
    <source>
        <dbReference type="Pfam" id="PF08544"/>
    </source>
</evidence>
<protein>
    <recommendedName>
        <fullName evidence="3 10">4-diphosphocytidyl-2-C-methyl-D-erythritol kinase</fullName>
        <shortName evidence="10">CMK</shortName>
        <ecNumber evidence="2 10">2.7.1.148</ecNumber>
    </recommendedName>
    <alternativeName>
        <fullName evidence="9 10">4-(cytidine-5'-diphospho)-2-C-methyl-D-erythritol kinase</fullName>
    </alternativeName>
</protein>
<dbReference type="InterPro" id="IPR006204">
    <property type="entry name" value="GHMP_kinase_N_dom"/>
</dbReference>
<dbReference type="NCBIfam" id="NF011202">
    <property type="entry name" value="PRK14608.1"/>
    <property type="match status" value="1"/>
</dbReference>
<dbReference type="GO" id="GO:0005524">
    <property type="term" value="F:ATP binding"/>
    <property type="evidence" value="ECO:0007669"/>
    <property type="project" value="UniProtKB-UniRule"/>
</dbReference>
<dbReference type="Gene3D" id="3.30.230.10">
    <property type="match status" value="1"/>
</dbReference>
<feature type="domain" description="GHMP kinase N-terminal" evidence="11">
    <location>
        <begin position="88"/>
        <end position="166"/>
    </location>
</feature>
<dbReference type="Pfam" id="PF00288">
    <property type="entry name" value="GHMP_kinases_N"/>
    <property type="match status" value="1"/>
</dbReference>
<dbReference type="UniPathway" id="UPA00056">
    <property type="reaction ID" value="UER00094"/>
</dbReference>
<dbReference type="GO" id="GO:0019288">
    <property type="term" value="P:isopentenyl diphosphate biosynthetic process, methylerythritol 4-phosphate pathway"/>
    <property type="evidence" value="ECO:0007669"/>
    <property type="project" value="UniProtKB-UniRule"/>
</dbReference>
<feature type="active site" evidence="10">
    <location>
        <position position="160"/>
    </location>
</feature>
<dbReference type="PANTHER" id="PTHR43527">
    <property type="entry name" value="4-DIPHOSPHOCYTIDYL-2-C-METHYL-D-ERYTHRITOL KINASE, CHLOROPLASTIC"/>
    <property type="match status" value="1"/>
</dbReference>
<evidence type="ECO:0000313" key="14">
    <source>
        <dbReference type="Proteomes" id="UP000199071"/>
    </source>
</evidence>
<dbReference type="EMBL" id="FMXQ01000004">
    <property type="protein sequence ID" value="SDB28974.1"/>
    <property type="molecule type" value="Genomic_DNA"/>
</dbReference>
<dbReference type="NCBIfam" id="TIGR00154">
    <property type="entry name" value="ispE"/>
    <property type="match status" value="1"/>
</dbReference>
<dbReference type="Proteomes" id="UP000199071">
    <property type="component" value="Unassembled WGS sequence"/>
</dbReference>
<dbReference type="SUPFAM" id="SSF55060">
    <property type="entry name" value="GHMP Kinase, C-terminal domain"/>
    <property type="match status" value="1"/>
</dbReference>
<proteinExistence type="inferred from homology"/>
<keyword evidence="6 10" id="KW-0418">Kinase</keyword>
<dbReference type="Pfam" id="PF08544">
    <property type="entry name" value="GHMP_kinases_C"/>
    <property type="match status" value="1"/>
</dbReference>
<comment type="catalytic activity">
    <reaction evidence="10">
        <text>4-CDP-2-C-methyl-D-erythritol + ATP = 4-CDP-2-C-methyl-D-erythritol 2-phosphate + ADP + H(+)</text>
        <dbReference type="Rhea" id="RHEA:18437"/>
        <dbReference type="ChEBI" id="CHEBI:15378"/>
        <dbReference type="ChEBI" id="CHEBI:30616"/>
        <dbReference type="ChEBI" id="CHEBI:57823"/>
        <dbReference type="ChEBI" id="CHEBI:57919"/>
        <dbReference type="ChEBI" id="CHEBI:456216"/>
        <dbReference type="EC" id="2.7.1.148"/>
    </reaction>
</comment>
<accession>A0A1G6C841</accession>
<evidence type="ECO:0000256" key="4">
    <source>
        <dbReference type="ARBA" id="ARBA00022679"/>
    </source>
</evidence>
<evidence type="ECO:0000256" key="7">
    <source>
        <dbReference type="ARBA" id="ARBA00022840"/>
    </source>
</evidence>
<dbReference type="InterPro" id="IPR036554">
    <property type="entry name" value="GHMP_kinase_C_sf"/>
</dbReference>
<dbReference type="STRING" id="665467.SAMN02982931_02169"/>
<evidence type="ECO:0000259" key="11">
    <source>
        <dbReference type="Pfam" id="PF00288"/>
    </source>
</evidence>
<dbReference type="PANTHER" id="PTHR43527:SF2">
    <property type="entry name" value="4-DIPHOSPHOCYTIDYL-2-C-METHYL-D-ERYTHRITOL KINASE, CHLOROPLASTIC"/>
    <property type="match status" value="1"/>
</dbReference>
<dbReference type="AlphaFoldDB" id="A0A1G6C841"/>
<dbReference type="PIRSF" id="PIRSF010376">
    <property type="entry name" value="IspE"/>
    <property type="match status" value="1"/>
</dbReference>
<evidence type="ECO:0000256" key="6">
    <source>
        <dbReference type="ARBA" id="ARBA00022777"/>
    </source>
</evidence>
<evidence type="ECO:0000256" key="5">
    <source>
        <dbReference type="ARBA" id="ARBA00022741"/>
    </source>
</evidence>
<keyword evidence="7 10" id="KW-0067">ATP-binding</keyword>
<dbReference type="HAMAP" id="MF_00061">
    <property type="entry name" value="IspE"/>
    <property type="match status" value="1"/>
</dbReference>
<keyword evidence="8 10" id="KW-0414">Isoprene biosynthesis</keyword>
<evidence type="ECO:0000256" key="1">
    <source>
        <dbReference type="ARBA" id="ARBA00009684"/>
    </source>
</evidence>
<feature type="active site" evidence="10">
    <location>
        <position position="26"/>
    </location>
</feature>
<evidence type="ECO:0000256" key="10">
    <source>
        <dbReference type="HAMAP-Rule" id="MF_00061"/>
    </source>
</evidence>
<comment type="function">
    <text evidence="10">Catalyzes the phosphorylation of the position 2 hydroxy group of 4-diphosphocytidyl-2C-methyl-D-erythritol.</text>
</comment>
<dbReference type="EC" id="2.7.1.148" evidence="2 10"/>
<dbReference type="InterPro" id="IPR014721">
    <property type="entry name" value="Ribsml_uS5_D2-typ_fold_subgr"/>
</dbReference>